<sequence>MTSTRPAGPTRWEALFSDLEAQARAQSAAEADALVSELTRAEHATMTLADRFRAVVGAMVTVELLDGASLRGVVLEAADEWLLLQGVRPEPASQHLVPLPAVAAVHGLARQAAPATSRREAAGLGPVLRSLQRDRARVAVRTLRGSSAGRIARVGRDHLDIDLLDGRGTRLVPFTALLVVSEAP</sequence>
<name>A0A7W3PC46_9MICO</name>
<keyword evidence="2" id="KW-1185">Reference proteome</keyword>
<proteinExistence type="predicted"/>
<dbReference type="AlphaFoldDB" id="A0A7W3PC46"/>
<organism evidence="1 2">
    <name type="scientific">Promicromonospora sukumoe</name>
    <dbReference type="NCBI Taxonomy" id="88382"/>
    <lineage>
        <taxon>Bacteria</taxon>
        <taxon>Bacillati</taxon>
        <taxon>Actinomycetota</taxon>
        <taxon>Actinomycetes</taxon>
        <taxon>Micrococcales</taxon>
        <taxon>Promicromonosporaceae</taxon>
        <taxon>Promicromonospora</taxon>
    </lineage>
</organism>
<dbReference type="EMBL" id="JACGWV010000001">
    <property type="protein sequence ID" value="MBA8806157.1"/>
    <property type="molecule type" value="Genomic_DNA"/>
</dbReference>
<dbReference type="Proteomes" id="UP000540568">
    <property type="component" value="Unassembled WGS sequence"/>
</dbReference>
<gene>
    <name evidence="1" type="ORF">FHX71_000099</name>
</gene>
<comment type="caution">
    <text evidence="1">The sequence shown here is derived from an EMBL/GenBank/DDBJ whole genome shotgun (WGS) entry which is preliminary data.</text>
</comment>
<evidence type="ECO:0000313" key="2">
    <source>
        <dbReference type="Proteomes" id="UP000540568"/>
    </source>
</evidence>
<reference evidence="1 2" key="1">
    <citation type="submission" date="2020-07" db="EMBL/GenBank/DDBJ databases">
        <title>Sequencing the genomes of 1000 actinobacteria strains.</title>
        <authorList>
            <person name="Klenk H.-P."/>
        </authorList>
    </citation>
    <scope>NUCLEOTIDE SEQUENCE [LARGE SCALE GENOMIC DNA]</scope>
    <source>
        <strain evidence="1 2">DSM 44121</strain>
    </source>
</reference>
<evidence type="ECO:0000313" key="1">
    <source>
        <dbReference type="EMBL" id="MBA8806157.1"/>
    </source>
</evidence>
<protein>
    <submittedName>
        <fullName evidence="1">Uncharacterized protein</fullName>
    </submittedName>
</protein>
<accession>A0A7W3PC46</accession>
<dbReference type="RefSeq" id="WP_182613935.1">
    <property type="nucleotide sequence ID" value="NZ_BAAATF010000001.1"/>
</dbReference>